<comment type="caution">
    <text evidence="1">The sequence shown here is derived from an EMBL/GenBank/DDBJ whole genome shotgun (WGS) entry which is preliminary data.</text>
</comment>
<keyword evidence="2" id="KW-1185">Reference proteome</keyword>
<protein>
    <submittedName>
        <fullName evidence="1">Uncharacterized protein</fullName>
    </submittedName>
</protein>
<reference evidence="1" key="1">
    <citation type="submission" date="2020-10" db="EMBL/GenBank/DDBJ databases">
        <title>Ca. Dormibacterota MAGs.</title>
        <authorList>
            <person name="Montgomery K."/>
        </authorList>
    </citation>
    <scope>NUCLEOTIDE SEQUENCE [LARGE SCALE GENOMIC DNA]</scope>
    <source>
        <strain evidence="1">SC8812_S17_10</strain>
    </source>
</reference>
<sequence>MGELGELLVDELREAAFRRLIRTGSAVSIEELATDLDRSVDEVGVRWMS</sequence>
<gene>
    <name evidence="1" type="ORF">JF922_07750</name>
</gene>
<evidence type="ECO:0000313" key="1">
    <source>
        <dbReference type="EMBL" id="MBJ7597966.1"/>
    </source>
</evidence>
<accession>A0A934N6V5</accession>
<dbReference type="Proteomes" id="UP000612893">
    <property type="component" value="Unassembled WGS sequence"/>
</dbReference>
<evidence type="ECO:0000313" key="2">
    <source>
        <dbReference type="Proteomes" id="UP000612893"/>
    </source>
</evidence>
<dbReference type="EMBL" id="JAEKNR010000087">
    <property type="protein sequence ID" value="MBJ7597966.1"/>
    <property type="molecule type" value="Genomic_DNA"/>
</dbReference>
<dbReference type="AlphaFoldDB" id="A0A934N6V5"/>
<organism evidence="1 2">
    <name type="scientific">Candidatus Nephthysia bennettiae</name>
    <dbReference type="NCBI Taxonomy" id="3127016"/>
    <lineage>
        <taxon>Bacteria</taxon>
        <taxon>Bacillati</taxon>
        <taxon>Candidatus Dormiibacterota</taxon>
        <taxon>Candidatus Dormibacteria</taxon>
        <taxon>Candidatus Dormibacterales</taxon>
        <taxon>Candidatus Dormibacteraceae</taxon>
        <taxon>Candidatus Nephthysia</taxon>
    </lineage>
</organism>
<proteinExistence type="predicted"/>
<dbReference type="RefSeq" id="WP_338200628.1">
    <property type="nucleotide sequence ID" value="NZ_JAEKNR010000087.1"/>
</dbReference>
<name>A0A934N6V5_9BACT</name>